<reference evidence="2" key="2">
    <citation type="journal article" date="2013" name="Nat. Commun.">
        <title>Genome of the Chinese tree shrew.</title>
        <authorList>
            <person name="Fan Y."/>
            <person name="Huang Z.Y."/>
            <person name="Cao C.C."/>
            <person name="Chen C.S."/>
            <person name="Chen Y.X."/>
            <person name="Fan D.D."/>
            <person name="He J."/>
            <person name="Hou H.L."/>
            <person name="Hu L."/>
            <person name="Hu X.T."/>
            <person name="Jiang X.T."/>
            <person name="Lai R."/>
            <person name="Lang Y.S."/>
            <person name="Liang B."/>
            <person name="Liao S.G."/>
            <person name="Mu D."/>
            <person name="Ma Y.Y."/>
            <person name="Niu Y.Y."/>
            <person name="Sun X.Q."/>
            <person name="Xia J.Q."/>
            <person name="Xiao J."/>
            <person name="Xiong Z.Q."/>
            <person name="Xu L."/>
            <person name="Yang L."/>
            <person name="Zhang Y."/>
            <person name="Zhao W."/>
            <person name="Zhao X.D."/>
            <person name="Zheng Y.T."/>
            <person name="Zhou J.M."/>
            <person name="Zhu Y.B."/>
            <person name="Zhang G.J."/>
            <person name="Wang J."/>
            <person name="Yao Y.G."/>
        </authorList>
    </citation>
    <scope>NUCLEOTIDE SEQUENCE [LARGE SCALE GENOMIC DNA]</scope>
</reference>
<dbReference type="EMBL" id="KB320486">
    <property type="protein sequence ID" value="ELW70698.1"/>
    <property type="molecule type" value="Genomic_DNA"/>
</dbReference>
<dbReference type="AlphaFoldDB" id="L9L717"/>
<evidence type="ECO:0000313" key="2">
    <source>
        <dbReference type="Proteomes" id="UP000011518"/>
    </source>
</evidence>
<dbReference type="Proteomes" id="UP000011518">
    <property type="component" value="Unassembled WGS sequence"/>
</dbReference>
<dbReference type="InParanoid" id="L9L717"/>
<accession>L9L717</accession>
<proteinExistence type="predicted"/>
<reference evidence="2" key="1">
    <citation type="submission" date="2012-07" db="EMBL/GenBank/DDBJ databases">
        <title>Genome of the Chinese tree shrew, a rising model animal genetically related to primates.</title>
        <authorList>
            <person name="Zhang G."/>
            <person name="Fan Y."/>
            <person name="Yao Y."/>
            <person name="Huang Z."/>
        </authorList>
    </citation>
    <scope>NUCLEOTIDE SEQUENCE [LARGE SCALE GENOMIC DNA]</scope>
</reference>
<keyword evidence="2" id="KW-1185">Reference proteome</keyword>
<name>L9L717_TUPCH</name>
<sequence length="201" mass="22011">MPRKAKGDRRKEVRMGAGERLHVSLAIEVSTSSVKRAAKLPGVKGPWMCTSPEEQDEPHAQYCGNEDPTVNCRVSQAFRTSGLPEKRFGVYVSKVADPTSCPGSPTRARPASCGSLRMELSMPWHSLFGCRNPSRAALSLCASHIRDAVRLKQRHPPSLPGVPALFLSSLTHPHLTDMHPAFISLFRQNLQSALYTDAEPG</sequence>
<gene>
    <name evidence="1" type="ORF">TREES_T100016649</name>
</gene>
<organism evidence="1 2">
    <name type="scientific">Tupaia chinensis</name>
    <name type="common">Chinese tree shrew</name>
    <name type="synonym">Tupaia belangeri chinensis</name>
    <dbReference type="NCBI Taxonomy" id="246437"/>
    <lineage>
        <taxon>Eukaryota</taxon>
        <taxon>Metazoa</taxon>
        <taxon>Chordata</taxon>
        <taxon>Craniata</taxon>
        <taxon>Vertebrata</taxon>
        <taxon>Euteleostomi</taxon>
        <taxon>Mammalia</taxon>
        <taxon>Eutheria</taxon>
        <taxon>Euarchontoglires</taxon>
        <taxon>Scandentia</taxon>
        <taxon>Tupaiidae</taxon>
        <taxon>Tupaia</taxon>
    </lineage>
</organism>
<protein>
    <submittedName>
        <fullName evidence="1">Uncharacterized protein</fullName>
    </submittedName>
</protein>
<evidence type="ECO:0000313" key="1">
    <source>
        <dbReference type="EMBL" id="ELW70698.1"/>
    </source>
</evidence>